<dbReference type="Gene3D" id="1.10.150.130">
    <property type="match status" value="1"/>
</dbReference>
<dbReference type="InterPro" id="IPR010998">
    <property type="entry name" value="Integrase_recombinase_N"/>
</dbReference>
<dbReference type="OrthoDB" id="5426754at2759"/>
<evidence type="ECO:0000313" key="2">
    <source>
        <dbReference type="EMBL" id="RPA76691.1"/>
    </source>
</evidence>
<dbReference type="STRING" id="1160509.A0A3N4HXJ1"/>
<dbReference type="SUPFAM" id="SSF56672">
    <property type="entry name" value="DNA/RNA polymerases"/>
    <property type="match status" value="1"/>
</dbReference>
<accession>A0A3N4HXJ1</accession>
<dbReference type="PANTHER" id="PTHR33050">
    <property type="entry name" value="REVERSE TRANSCRIPTASE DOMAIN-CONTAINING PROTEIN"/>
    <property type="match status" value="1"/>
</dbReference>
<feature type="non-terminal residue" evidence="2">
    <location>
        <position position="394"/>
    </location>
</feature>
<protein>
    <submittedName>
        <fullName evidence="2">Uncharacterized protein</fullName>
    </submittedName>
</protein>
<sequence length="394" mass="44358">NDKKDVEGYAAEVLGLVIDTITMELRLSPEKLRKTRTLLKRAMRLTPSTTPEIPLVELQRLTGFLNFCAKAVPLGRTFLRRLWAATTGSPSTSVPLTPAMLLDMSWWLQFLDSWAGCFWSVDEHSHENIAVLELRAIELALHLWGPRWSQCHLVIYTDNKLAFHGLSSRDTRMGGLLPPIPHQILTLLPRTRNFKAYAGWCRSQGLLPPYFPADPRLVEQWLVARAEERNPKPLQPATISAGLTGLISYHTDRGITTDFRTPRIKRILAGITRILGVKPTRERAPLTRDLLLKIFLSSWPPSLLNSNHVRLTIAASFAVAFTGFLRVGEFTYTARDLDRPDFHLLFLTRASVSISSTGDVARLLLPRSKTDPNRGGIPIYLARADDVFCPVRLL</sequence>
<dbReference type="GO" id="GO:0003677">
    <property type="term" value="F:DNA binding"/>
    <property type="evidence" value="ECO:0007669"/>
    <property type="project" value="UniProtKB-KW"/>
</dbReference>
<dbReference type="Proteomes" id="UP000275078">
    <property type="component" value="Unassembled WGS sequence"/>
</dbReference>
<evidence type="ECO:0000313" key="3">
    <source>
        <dbReference type="Proteomes" id="UP000275078"/>
    </source>
</evidence>
<feature type="non-terminal residue" evidence="2">
    <location>
        <position position="1"/>
    </location>
</feature>
<organism evidence="2 3">
    <name type="scientific">Ascobolus immersus RN42</name>
    <dbReference type="NCBI Taxonomy" id="1160509"/>
    <lineage>
        <taxon>Eukaryota</taxon>
        <taxon>Fungi</taxon>
        <taxon>Dikarya</taxon>
        <taxon>Ascomycota</taxon>
        <taxon>Pezizomycotina</taxon>
        <taxon>Pezizomycetes</taxon>
        <taxon>Pezizales</taxon>
        <taxon>Ascobolaceae</taxon>
        <taxon>Ascobolus</taxon>
    </lineage>
</organism>
<dbReference type="AlphaFoldDB" id="A0A3N4HXJ1"/>
<keyword evidence="1" id="KW-0238">DNA-binding</keyword>
<dbReference type="InterPro" id="IPR043502">
    <property type="entry name" value="DNA/RNA_pol_sf"/>
</dbReference>
<gene>
    <name evidence="2" type="ORF">BJ508DRAFT_197806</name>
</gene>
<name>A0A3N4HXJ1_ASCIM</name>
<evidence type="ECO:0000256" key="1">
    <source>
        <dbReference type="ARBA" id="ARBA00023125"/>
    </source>
</evidence>
<proteinExistence type="predicted"/>
<keyword evidence="3" id="KW-1185">Reference proteome</keyword>
<dbReference type="PANTHER" id="PTHR33050:SF7">
    <property type="entry name" value="RIBONUCLEASE H"/>
    <property type="match status" value="1"/>
</dbReference>
<dbReference type="InterPro" id="IPR052055">
    <property type="entry name" value="Hepadnavirus_pol/RT"/>
</dbReference>
<dbReference type="EMBL" id="ML119739">
    <property type="protein sequence ID" value="RPA76691.1"/>
    <property type="molecule type" value="Genomic_DNA"/>
</dbReference>
<reference evidence="2 3" key="1">
    <citation type="journal article" date="2018" name="Nat. Ecol. Evol.">
        <title>Pezizomycetes genomes reveal the molecular basis of ectomycorrhizal truffle lifestyle.</title>
        <authorList>
            <person name="Murat C."/>
            <person name="Payen T."/>
            <person name="Noel B."/>
            <person name="Kuo A."/>
            <person name="Morin E."/>
            <person name="Chen J."/>
            <person name="Kohler A."/>
            <person name="Krizsan K."/>
            <person name="Balestrini R."/>
            <person name="Da Silva C."/>
            <person name="Montanini B."/>
            <person name="Hainaut M."/>
            <person name="Levati E."/>
            <person name="Barry K.W."/>
            <person name="Belfiori B."/>
            <person name="Cichocki N."/>
            <person name="Clum A."/>
            <person name="Dockter R.B."/>
            <person name="Fauchery L."/>
            <person name="Guy J."/>
            <person name="Iotti M."/>
            <person name="Le Tacon F."/>
            <person name="Lindquist E.A."/>
            <person name="Lipzen A."/>
            <person name="Malagnac F."/>
            <person name="Mello A."/>
            <person name="Molinier V."/>
            <person name="Miyauchi S."/>
            <person name="Poulain J."/>
            <person name="Riccioni C."/>
            <person name="Rubini A."/>
            <person name="Sitrit Y."/>
            <person name="Splivallo R."/>
            <person name="Traeger S."/>
            <person name="Wang M."/>
            <person name="Zifcakova L."/>
            <person name="Wipf D."/>
            <person name="Zambonelli A."/>
            <person name="Paolocci F."/>
            <person name="Nowrousian M."/>
            <person name="Ottonello S."/>
            <person name="Baldrian P."/>
            <person name="Spatafora J.W."/>
            <person name="Henrissat B."/>
            <person name="Nagy L.G."/>
            <person name="Aury J.M."/>
            <person name="Wincker P."/>
            <person name="Grigoriev I.V."/>
            <person name="Bonfante P."/>
            <person name="Martin F.M."/>
        </authorList>
    </citation>
    <scope>NUCLEOTIDE SEQUENCE [LARGE SCALE GENOMIC DNA]</scope>
    <source>
        <strain evidence="2 3">RN42</strain>
    </source>
</reference>
<dbReference type="SUPFAM" id="SSF47823">
    <property type="entry name" value="lambda integrase-like, N-terminal domain"/>
    <property type="match status" value="1"/>
</dbReference>